<gene>
    <name evidence="2" type="ORF">RLT85_03960</name>
</gene>
<dbReference type="Pfam" id="PF09917">
    <property type="entry name" value="DUF2147"/>
    <property type="match status" value="1"/>
</dbReference>
<evidence type="ECO:0000259" key="1">
    <source>
        <dbReference type="Pfam" id="PF09917"/>
    </source>
</evidence>
<name>A0ABU2KGF2_9FLAO</name>
<dbReference type="PANTHER" id="PTHR36919:SF3">
    <property type="entry name" value="BLL5882 PROTEIN"/>
    <property type="match status" value="1"/>
</dbReference>
<evidence type="ECO:0000313" key="3">
    <source>
        <dbReference type="Proteomes" id="UP001182991"/>
    </source>
</evidence>
<dbReference type="Proteomes" id="UP001182991">
    <property type="component" value="Unassembled WGS sequence"/>
</dbReference>
<accession>A0ABU2KGF2</accession>
<evidence type="ECO:0000313" key="2">
    <source>
        <dbReference type="EMBL" id="MDT0293779.1"/>
    </source>
</evidence>
<dbReference type="PANTHER" id="PTHR36919">
    <property type="entry name" value="BLR1215 PROTEIN"/>
    <property type="match status" value="1"/>
</dbReference>
<proteinExistence type="predicted"/>
<organism evidence="2 3">
    <name type="scientific">Mesonia ostreae</name>
    <dbReference type="NCBI Taxonomy" id="861110"/>
    <lineage>
        <taxon>Bacteria</taxon>
        <taxon>Pseudomonadati</taxon>
        <taxon>Bacteroidota</taxon>
        <taxon>Flavobacteriia</taxon>
        <taxon>Flavobacteriales</taxon>
        <taxon>Flavobacteriaceae</taxon>
        <taxon>Mesonia</taxon>
    </lineage>
</organism>
<keyword evidence="3" id="KW-1185">Reference proteome</keyword>
<comment type="caution">
    <text evidence="2">The sequence shown here is derived from an EMBL/GenBank/DDBJ whole genome shotgun (WGS) entry which is preliminary data.</text>
</comment>
<dbReference type="InterPro" id="IPR019223">
    <property type="entry name" value="DUF2147"/>
</dbReference>
<protein>
    <submittedName>
        <fullName evidence="2">DUF2147 domain-containing protein</fullName>
    </submittedName>
</protein>
<feature type="domain" description="DUF2147" evidence="1">
    <location>
        <begin position="24"/>
        <end position="140"/>
    </location>
</feature>
<reference evidence="3" key="1">
    <citation type="submission" date="2023-07" db="EMBL/GenBank/DDBJ databases">
        <title>Isolating and identifying novel microbial strains from the Mariana Trench.</title>
        <authorList>
            <person name="Fu H."/>
        </authorList>
    </citation>
    <scope>NUCLEOTIDE SEQUENCE [LARGE SCALE GENOMIC DNA]</scope>
    <source>
        <strain evidence="3">T-y2</strain>
    </source>
</reference>
<dbReference type="EMBL" id="JAVRBG010000003">
    <property type="protein sequence ID" value="MDT0293779.1"/>
    <property type="molecule type" value="Genomic_DNA"/>
</dbReference>
<dbReference type="Gene3D" id="2.40.128.520">
    <property type="match status" value="1"/>
</dbReference>
<sequence>MKYLFLTLTFLVFSQVTVSQSVLGKWKVMKDEETGEVRSIINIYEDEGKVNGKLIEIMDKSKVDNLCLNCEGENKDKRILGLVLLKDFEKEQNEYVNGTVLNPDDGKVYKSKIWIEEDNPNVLNVRGYIGIFYKTMKWRRLLE</sequence>
<dbReference type="RefSeq" id="WP_311400731.1">
    <property type="nucleotide sequence ID" value="NZ_JAVRBG010000003.1"/>
</dbReference>